<proteinExistence type="predicted"/>
<accession>A0AC61QYI7</accession>
<comment type="caution">
    <text evidence="1">The sequence shown here is derived from an EMBL/GenBank/DDBJ whole genome shotgun (WGS) entry which is preliminary data.</text>
</comment>
<protein>
    <submittedName>
        <fullName evidence="1">Uncharacterized protein</fullName>
    </submittedName>
</protein>
<dbReference type="Proteomes" id="UP000307720">
    <property type="component" value="Unassembled WGS sequence"/>
</dbReference>
<organism evidence="1 2">
    <name type="scientific">Hominisplanchenecus murintestinalis</name>
    <dbReference type="NCBI Taxonomy" id="2941517"/>
    <lineage>
        <taxon>Bacteria</taxon>
        <taxon>Bacillati</taxon>
        <taxon>Bacillota</taxon>
        <taxon>Clostridia</taxon>
        <taxon>Lachnospirales</taxon>
        <taxon>Lachnospiraceae</taxon>
        <taxon>Hominisplanchenecus</taxon>
    </lineage>
</organism>
<evidence type="ECO:0000313" key="2">
    <source>
        <dbReference type="Proteomes" id="UP000307720"/>
    </source>
</evidence>
<name>A0AC61QYI7_9FIRM</name>
<sequence>MSMRKIYREIARKNGVSVKDVKRDMQAAIAAAYQNPPKDGGIISAYQRQVPRKGEIPTPEEFIRYAAGKVRESV</sequence>
<evidence type="ECO:0000313" key="1">
    <source>
        <dbReference type="EMBL" id="TGX98391.1"/>
    </source>
</evidence>
<reference evidence="1" key="1">
    <citation type="submission" date="2019-04" db="EMBL/GenBank/DDBJ databases">
        <title>Microbes associate with the intestines of laboratory mice.</title>
        <authorList>
            <person name="Navarre W."/>
            <person name="Wong E."/>
            <person name="Huang K."/>
            <person name="Tropini C."/>
            <person name="Ng K."/>
            <person name="Yu B."/>
        </authorList>
    </citation>
    <scope>NUCLEOTIDE SEQUENCE</scope>
    <source>
        <strain evidence="1">NM72_1-8</strain>
    </source>
</reference>
<gene>
    <name evidence="1" type="ORF">E5357_09240</name>
</gene>
<dbReference type="EMBL" id="SRZB01000018">
    <property type="protein sequence ID" value="TGX98391.1"/>
    <property type="molecule type" value="Genomic_DNA"/>
</dbReference>
<keyword evidence="2" id="KW-1185">Reference proteome</keyword>